<dbReference type="GO" id="GO:0005524">
    <property type="term" value="F:ATP binding"/>
    <property type="evidence" value="ECO:0007669"/>
    <property type="project" value="UniProtKB-UniRule"/>
</dbReference>
<comment type="function">
    <text evidence="5">Catalyzes the phosphorylation of the 3'-hydroxyl group of dephosphocoenzyme A to form coenzyme A.</text>
</comment>
<keyword evidence="8" id="KW-1185">Reference proteome</keyword>
<keyword evidence="5 7" id="KW-0418">Kinase</keyword>
<dbReference type="Gene3D" id="3.40.50.300">
    <property type="entry name" value="P-loop containing nucleotide triphosphate hydrolases"/>
    <property type="match status" value="1"/>
</dbReference>
<evidence type="ECO:0000256" key="3">
    <source>
        <dbReference type="ARBA" id="ARBA00022840"/>
    </source>
</evidence>
<dbReference type="HAMAP" id="MF_00376">
    <property type="entry name" value="Dephospho_CoA_kinase"/>
    <property type="match status" value="1"/>
</dbReference>
<evidence type="ECO:0000313" key="8">
    <source>
        <dbReference type="Proteomes" id="UP000439994"/>
    </source>
</evidence>
<dbReference type="AlphaFoldDB" id="A0A6N8FEC0"/>
<dbReference type="InterPro" id="IPR001977">
    <property type="entry name" value="Depp_CoAkinase"/>
</dbReference>
<dbReference type="OrthoDB" id="9812943at2"/>
<dbReference type="SUPFAM" id="SSF52540">
    <property type="entry name" value="P-loop containing nucleoside triphosphate hydrolases"/>
    <property type="match status" value="1"/>
</dbReference>
<keyword evidence="5 7" id="KW-0808">Transferase</keyword>
<name>A0A6N8FEC0_9GAMM</name>
<comment type="caution">
    <text evidence="7">The sequence shown here is derived from an EMBL/GenBank/DDBJ whole genome shotgun (WGS) entry which is preliminary data.</text>
</comment>
<dbReference type="CDD" id="cd02022">
    <property type="entry name" value="DPCK"/>
    <property type="match status" value="1"/>
</dbReference>
<comment type="similarity">
    <text evidence="1 5">Belongs to the CoaE family.</text>
</comment>
<reference evidence="7 8" key="1">
    <citation type="submission" date="2019-11" db="EMBL/GenBank/DDBJ databases">
        <title>P. haliotis isolates from Z. marina roots.</title>
        <authorList>
            <person name="Cohen M."/>
            <person name="Jospin G."/>
            <person name="Eisen J.A."/>
            <person name="Coil D.A."/>
        </authorList>
    </citation>
    <scope>NUCLEOTIDE SEQUENCE [LARGE SCALE GENOMIC DNA]</scope>
    <source>
        <strain evidence="7 8">UCD-MCMsp1aY</strain>
    </source>
</reference>
<dbReference type="InterPro" id="IPR027417">
    <property type="entry name" value="P-loop_NTPase"/>
</dbReference>
<dbReference type="GO" id="GO:0004140">
    <property type="term" value="F:dephospho-CoA kinase activity"/>
    <property type="evidence" value="ECO:0007669"/>
    <property type="project" value="UniProtKB-UniRule"/>
</dbReference>
<evidence type="ECO:0000313" key="7">
    <source>
        <dbReference type="EMBL" id="MUH73022.1"/>
    </source>
</evidence>
<gene>
    <name evidence="5 7" type="primary">coaE</name>
    <name evidence="7" type="ORF">GNP35_11330</name>
</gene>
<evidence type="ECO:0000256" key="5">
    <source>
        <dbReference type="HAMAP-Rule" id="MF_00376"/>
    </source>
</evidence>
<feature type="binding site" evidence="5">
    <location>
        <begin position="30"/>
        <end position="35"/>
    </location>
    <ligand>
        <name>ATP</name>
        <dbReference type="ChEBI" id="CHEBI:30616"/>
    </ligand>
</feature>
<dbReference type="PANTHER" id="PTHR10695">
    <property type="entry name" value="DEPHOSPHO-COA KINASE-RELATED"/>
    <property type="match status" value="1"/>
</dbReference>
<dbReference type="EC" id="2.7.1.24" evidence="5 6"/>
<dbReference type="EMBL" id="WOCD01000005">
    <property type="protein sequence ID" value="MUH73022.1"/>
    <property type="molecule type" value="Genomic_DNA"/>
</dbReference>
<keyword evidence="3 5" id="KW-0067">ATP-binding</keyword>
<dbReference type="Proteomes" id="UP000439994">
    <property type="component" value="Unassembled WGS sequence"/>
</dbReference>
<comment type="catalytic activity">
    <reaction evidence="5">
        <text>3'-dephospho-CoA + ATP = ADP + CoA + H(+)</text>
        <dbReference type="Rhea" id="RHEA:18245"/>
        <dbReference type="ChEBI" id="CHEBI:15378"/>
        <dbReference type="ChEBI" id="CHEBI:30616"/>
        <dbReference type="ChEBI" id="CHEBI:57287"/>
        <dbReference type="ChEBI" id="CHEBI:57328"/>
        <dbReference type="ChEBI" id="CHEBI:456216"/>
        <dbReference type="EC" id="2.7.1.24"/>
    </reaction>
</comment>
<keyword evidence="5" id="KW-0963">Cytoplasm</keyword>
<comment type="pathway">
    <text evidence="5">Cofactor biosynthesis; coenzyme A biosynthesis; CoA from (R)-pantothenate: step 5/5.</text>
</comment>
<evidence type="ECO:0000256" key="4">
    <source>
        <dbReference type="ARBA" id="ARBA00022993"/>
    </source>
</evidence>
<keyword evidence="2 5" id="KW-0547">Nucleotide-binding</keyword>
<dbReference type="PROSITE" id="PS51219">
    <property type="entry name" value="DPCK"/>
    <property type="match status" value="1"/>
</dbReference>
<evidence type="ECO:0000256" key="2">
    <source>
        <dbReference type="ARBA" id="ARBA00022741"/>
    </source>
</evidence>
<dbReference type="GO" id="GO:0005737">
    <property type="term" value="C:cytoplasm"/>
    <property type="evidence" value="ECO:0007669"/>
    <property type="project" value="UniProtKB-SubCell"/>
</dbReference>
<sequence>MSDNALETEFSDLLFYIKDKLIIGLTGGIGSGKTAASDHFMKLGVDIVDADVIAREIVKPNSKTLSKVAEQFGADILLENGELNRAKLRERIFTNDDDKQALNSIMQPAIRYALLEQLNKARSEYVILSAPLLFENGLEKYCQRVLVVDVPVETQLQRASSRDTVSSNHIQSIIDSQIDRTTRLSKADDVIDNSADLTHLYKQVTQLHNKYLTLAVG</sequence>
<keyword evidence="4 5" id="KW-0173">Coenzyme A biosynthesis</keyword>
<evidence type="ECO:0000256" key="1">
    <source>
        <dbReference type="ARBA" id="ARBA00009018"/>
    </source>
</evidence>
<protein>
    <recommendedName>
        <fullName evidence="5 6">Dephospho-CoA kinase</fullName>
        <ecNumber evidence="5 6">2.7.1.24</ecNumber>
    </recommendedName>
    <alternativeName>
        <fullName evidence="5">Dephosphocoenzyme A kinase</fullName>
    </alternativeName>
</protein>
<dbReference type="GO" id="GO:0015937">
    <property type="term" value="P:coenzyme A biosynthetic process"/>
    <property type="evidence" value="ECO:0007669"/>
    <property type="project" value="UniProtKB-UniRule"/>
</dbReference>
<organism evidence="7 8">
    <name type="scientific">Psychrosphaera haliotis</name>
    <dbReference type="NCBI Taxonomy" id="555083"/>
    <lineage>
        <taxon>Bacteria</taxon>
        <taxon>Pseudomonadati</taxon>
        <taxon>Pseudomonadota</taxon>
        <taxon>Gammaproteobacteria</taxon>
        <taxon>Alteromonadales</taxon>
        <taxon>Pseudoalteromonadaceae</taxon>
        <taxon>Psychrosphaera</taxon>
    </lineage>
</organism>
<proteinExistence type="inferred from homology"/>
<evidence type="ECO:0000256" key="6">
    <source>
        <dbReference type="NCBIfam" id="TIGR00152"/>
    </source>
</evidence>
<dbReference type="UniPathway" id="UPA00241">
    <property type="reaction ID" value="UER00356"/>
</dbReference>
<dbReference type="NCBIfam" id="TIGR00152">
    <property type="entry name" value="dephospho-CoA kinase"/>
    <property type="match status" value="1"/>
</dbReference>
<dbReference type="RefSeq" id="WP_155696222.1">
    <property type="nucleotide sequence ID" value="NZ_WOCD01000005.1"/>
</dbReference>
<accession>A0A6N8FEC0</accession>
<dbReference type="Pfam" id="PF01121">
    <property type="entry name" value="CoaE"/>
    <property type="match status" value="1"/>
</dbReference>
<comment type="subcellular location">
    <subcellularLocation>
        <location evidence="5">Cytoplasm</location>
    </subcellularLocation>
</comment>
<dbReference type="PANTHER" id="PTHR10695:SF46">
    <property type="entry name" value="BIFUNCTIONAL COENZYME A SYNTHASE-RELATED"/>
    <property type="match status" value="1"/>
</dbReference>